<gene>
    <name evidence="1" type="ORF">NCTC9177_07073</name>
</gene>
<name>A0A7H4MS05_KLEVA</name>
<organism evidence="1 2">
    <name type="scientific">Klebsiella variicola</name>
    <dbReference type="NCBI Taxonomy" id="244366"/>
    <lineage>
        <taxon>Bacteria</taxon>
        <taxon>Pseudomonadati</taxon>
        <taxon>Pseudomonadota</taxon>
        <taxon>Gammaproteobacteria</taxon>
        <taxon>Enterobacterales</taxon>
        <taxon>Enterobacteriaceae</taxon>
        <taxon>Klebsiella/Raoultella group</taxon>
        <taxon>Klebsiella</taxon>
        <taxon>Klebsiella pneumoniae complex</taxon>
    </lineage>
</organism>
<dbReference type="Proteomes" id="UP000254545">
    <property type="component" value="Unassembled WGS sequence"/>
</dbReference>
<proteinExistence type="predicted"/>
<dbReference type="EMBL" id="UGKR01000003">
    <property type="protein sequence ID" value="STS93105.1"/>
    <property type="molecule type" value="Genomic_DNA"/>
</dbReference>
<dbReference type="AlphaFoldDB" id="A0A7H4MS05"/>
<protein>
    <submittedName>
        <fullName evidence="1">Uncharacterized protein</fullName>
    </submittedName>
</protein>
<accession>A0A7H4MS05</accession>
<comment type="caution">
    <text evidence="1">The sequence shown here is derived from an EMBL/GenBank/DDBJ whole genome shotgun (WGS) entry which is preliminary data.</text>
</comment>
<evidence type="ECO:0000313" key="2">
    <source>
        <dbReference type="Proteomes" id="UP000254545"/>
    </source>
</evidence>
<evidence type="ECO:0000313" key="1">
    <source>
        <dbReference type="EMBL" id="STS93105.1"/>
    </source>
</evidence>
<reference evidence="1 2" key="1">
    <citation type="submission" date="2018-06" db="EMBL/GenBank/DDBJ databases">
        <authorList>
            <consortium name="Pathogen Informatics"/>
            <person name="Doyle S."/>
        </authorList>
    </citation>
    <scope>NUCLEOTIDE SEQUENCE [LARGE SCALE GENOMIC DNA]</scope>
    <source>
        <strain evidence="1 2">NCTC9177</strain>
    </source>
</reference>
<sequence length="118" mass="12866">MRVIFHQLFHPGQPLGVERFLAQSETPGLLAYRLPLQQGEDHFELGMAQSGGSFVVEQGGFTGKPLKSRCVLQPIGQLRAGEIGGGGMDVAQTIRMAHLIKQRLPQPDGRAAAQNQHR</sequence>